<dbReference type="Gene3D" id="2.70.98.20">
    <property type="entry name" value="Copper amine oxidase, catalytic domain"/>
    <property type="match status" value="1"/>
</dbReference>
<dbReference type="InterPro" id="IPR000269">
    <property type="entry name" value="Cu_amine_oxidase"/>
</dbReference>
<feature type="active site" description="Proton acceptor" evidence="7">
    <location>
        <position position="396"/>
    </location>
</feature>
<name>A0AAW0QKQ9_9PEZI</name>
<keyword evidence="5 9" id="KW-0560">Oxidoreductase</keyword>
<proteinExistence type="inferred from homology"/>
<evidence type="ECO:0000256" key="9">
    <source>
        <dbReference type="RuleBase" id="RU000672"/>
    </source>
</evidence>
<comment type="PTM">
    <text evidence="8 9">Topaquinone (TPQ) is generated by copper-dependent autoxidation of a specific tyrosyl residue.</text>
</comment>
<dbReference type="GO" id="GO:0009308">
    <property type="term" value="P:amine metabolic process"/>
    <property type="evidence" value="ECO:0007669"/>
    <property type="project" value="UniProtKB-UniRule"/>
</dbReference>
<dbReference type="PANTHER" id="PTHR10638:SF20">
    <property type="entry name" value="AMINE OXIDASE"/>
    <property type="match status" value="1"/>
</dbReference>
<dbReference type="GO" id="GO:0008131">
    <property type="term" value="F:primary methylamine oxidase activity"/>
    <property type="evidence" value="ECO:0007669"/>
    <property type="project" value="InterPro"/>
</dbReference>
<dbReference type="InterPro" id="IPR015798">
    <property type="entry name" value="Cu_amine_oxidase_C"/>
</dbReference>
<dbReference type="Pfam" id="PF02727">
    <property type="entry name" value="Cu_amine_oxidN2"/>
    <property type="match status" value="1"/>
</dbReference>
<dbReference type="PRINTS" id="PR00766">
    <property type="entry name" value="CUDAOXIDASE"/>
</dbReference>
<feature type="modified residue" description="2',4',5'-topaquinone" evidence="8">
    <location>
        <position position="478"/>
    </location>
</feature>
<feature type="domain" description="Copper amine oxidase catalytic" evidence="12">
    <location>
        <begin position="322"/>
        <end position="723"/>
    </location>
</feature>
<dbReference type="GO" id="GO:0005507">
    <property type="term" value="F:copper ion binding"/>
    <property type="evidence" value="ECO:0007669"/>
    <property type="project" value="InterPro"/>
</dbReference>
<organism evidence="15 16">
    <name type="scientific">Apiospora kogelbergensis</name>
    <dbReference type="NCBI Taxonomy" id="1337665"/>
    <lineage>
        <taxon>Eukaryota</taxon>
        <taxon>Fungi</taxon>
        <taxon>Dikarya</taxon>
        <taxon>Ascomycota</taxon>
        <taxon>Pezizomycotina</taxon>
        <taxon>Sordariomycetes</taxon>
        <taxon>Xylariomycetidae</taxon>
        <taxon>Amphisphaeriales</taxon>
        <taxon>Apiosporaceae</taxon>
        <taxon>Apiospora</taxon>
    </lineage>
</organism>
<evidence type="ECO:0000256" key="1">
    <source>
        <dbReference type="ARBA" id="ARBA00001935"/>
    </source>
</evidence>
<keyword evidence="4 7" id="KW-0801">TPQ</keyword>
<keyword evidence="11" id="KW-0732">Signal</keyword>
<sequence>MGRFFLASLPLLGSLVSGLPGSYAPFQPVSSPRLPLQRRADNEICAITQPTTQAPHKNVWAGLTNRELSDAITFLFKDKELNLTEDGGNTTCANSPQSWDNRLLAIDLLQPNKTSVLPFVAGSGPAPPVYARANLLFGATEEPYMEEFVVGPLPLSDSTAAHPLSFFSNRQKGSKIRVHDADFATDGDLSKAFLAEAADILKILWNVAPDGVQLVSSSPVQVENGQVTTWYGVEGKPKKMYDTGTLLPLGLYIRANITGRDTSKWAVDGWLYNDILYSSLDEFRKAVTAPGFKTLGGGVDGPWSQLERNGDDLPFDDLQPPTLVQPGAKRFSVDVENKFVSWMDFTFFVSDSRDLGVRLFDIRYKGKRILYELGMEEAMAHYAGQDPIQSGAVFLDTYFGGFGGQMVSLVNGYDCPAYSTYLNTTYVDGTTRKVRPNGICLFESDPGYPIQRHSGTGYTSITKNVVFTLRTVTTAGNYDYMTSYDFHLDGAVTIHVRASGFIQSAFYANNEEYGFKIHDDLSGSMHDHVITFKADFDIMGEKNSLQKVEFVPTTETYHWNGNKPRNTMKAKKSFITNEDDAKINFETNSPSIYAVVNKDELNKFGEAPGYRIHPAAGVIHLTVKDSSVGGKALNVANHHLYATKFKDTEVRGSSPYNLLDVEDPLVDFAKFQDSESLEQEDLVLWFNLGMHHIPHTGDLPNTVFSTAHTAMLIEPFNYLAGSPHRATKQMVQLTSKNGTTAITRYGATPANCAVSSSQLNPKPDENWSSTIAIRKNPYDGSQPDHIG</sequence>
<feature type="compositionally biased region" description="Polar residues" evidence="10">
    <location>
        <begin position="754"/>
        <end position="771"/>
    </location>
</feature>
<dbReference type="Gene3D" id="3.10.450.40">
    <property type="match status" value="2"/>
</dbReference>
<dbReference type="InterPro" id="IPR015328">
    <property type="entry name" value="DUF1965"/>
</dbReference>
<evidence type="ECO:0000256" key="4">
    <source>
        <dbReference type="ARBA" id="ARBA00022772"/>
    </source>
</evidence>
<evidence type="ECO:0000256" key="3">
    <source>
        <dbReference type="ARBA" id="ARBA00022723"/>
    </source>
</evidence>
<dbReference type="InterPro" id="IPR036460">
    <property type="entry name" value="Cu_amine_oxidase_C_sf"/>
</dbReference>
<feature type="signal peptide" evidence="11">
    <location>
        <begin position="1"/>
        <end position="18"/>
    </location>
</feature>
<dbReference type="EC" id="1.4.3.-" evidence="9"/>
<dbReference type="InterPro" id="IPR016182">
    <property type="entry name" value="Cu_amine_oxidase_N-reg"/>
</dbReference>
<comment type="similarity">
    <text evidence="2 9">Belongs to the copper/topaquinone oxidase family.</text>
</comment>
<dbReference type="Pfam" id="PF01179">
    <property type="entry name" value="Cu_amine_oxid"/>
    <property type="match status" value="1"/>
</dbReference>
<dbReference type="EMBL" id="JAQQWP010000009">
    <property type="protein sequence ID" value="KAK8101142.1"/>
    <property type="molecule type" value="Genomic_DNA"/>
</dbReference>
<evidence type="ECO:0000313" key="16">
    <source>
        <dbReference type="Proteomes" id="UP001392437"/>
    </source>
</evidence>
<comment type="cofactor">
    <cofactor evidence="1">
        <name>Cu cation</name>
        <dbReference type="ChEBI" id="CHEBI:23378"/>
    </cofactor>
</comment>
<keyword evidence="3 9" id="KW-0479">Metal-binding</keyword>
<comment type="cofactor">
    <cofactor evidence="9">
        <name>Cu cation</name>
        <dbReference type="ChEBI" id="CHEBI:23378"/>
    </cofactor>
    <text evidence="9">Contains 1 topaquinone per subunit.</text>
</comment>
<evidence type="ECO:0000259" key="13">
    <source>
        <dbReference type="Pfam" id="PF02727"/>
    </source>
</evidence>
<reference evidence="15 16" key="1">
    <citation type="submission" date="2023-01" db="EMBL/GenBank/DDBJ databases">
        <title>Analysis of 21 Apiospora genomes using comparative genomics revels a genus with tremendous synthesis potential of carbohydrate active enzymes and secondary metabolites.</title>
        <authorList>
            <person name="Sorensen T."/>
        </authorList>
    </citation>
    <scope>NUCLEOTIDE SEQUENCE [LARGE SCALE GENOMIC DNA]</scope>
    <source>
        <strain evidence="15 16">CBS 117206</strain>
    </source>
</reference>
<evidence type="ECO:0000256" key="8">
    <source>
        <dbReference type="PIRSR" id="PIRSR600269-51"/>
    </source>
</evidence>
<dbReference type="AlphaFoldDB" id="A0AAW0QKQ9"/>
<gene>
    <name evidence="15" type="ORF">PG999_011516</name>
</gene>
<evidence type="ECO:0000256" key="5">
    <source>
        <dbReference type="ARBA" id="ARBA00023002"/>
    </source>
</evidence>
<evidence type="ECO:0000313" key="15">
    <source>
        <dbReference type="EMBL" id="KAK8101142.1"/>
    </source>
</evidence>
<dbReference type="PANTHER" id="PTHR10638">
    <property type="entry name" value="COPPER AMINE OXIDASE"/>
    <property type="match status" value="1"/>
</dbReference>
<feature type="chain" id="PRO_5043508511" description="Amine oxidase" evidence="11">
    <location>
        <begin position="19"/>
        <end position="787"/>
    </location>
</feature>
<feature type="active site" description="Schiff-base intermediate with substrate; via topaquinone" evidence="7">
    <location>
        <position position="478"/>
    </location>
</feature>
<dbReference type="Proteomes" id="UP001392437">
    <property type="component" value="Unassembled WGS sequence"/>
</dbReference>
<dbReference type="GO" id="GO:0005886">
    <property type="term" value="C:plasma membrane"/>
    <property type="evidence" value="ECO:0007669"/>
    <property type="project" value="TreeGrafter"/>
</dbReference>
<evidence type="ECO:0000256" key="10">
    <source>
        <dbReference type="SAM" id="MobiDB-lite"/>
    </source>
</evidence>
<evidence type="ECO:0000256" key="7">
    <source>
        <dbReference type="PIRSR" id="PIRSR600269-50"/>
    </source>
</evidence>
<dbReference type="SUPFAM" id="SSF49998">
    <property type="entry name" value="Amine oxidase catalytic domain"/>
    <property type="match status" value="1"/>
</dbReference>
<protein>
    <recommendedName>
        <fullName evidence="9">Amine oxidase</fullName>
        <ecNumber evidence="9">1.4.3.-</ecNumber>
    </recommendedName>
</protein>
<dbReference type="InterPro" id="IPR015800">
    <property type="entry name" value="Cu_amine_oxidase_N2"/>
</dbReference>
<evidence type="ECO:0000256" key="6">
    <source>
        <dbReference type="ARBA" id="ARBA00023008"/>
    </source>
</evidence>
<feature type="domain" description="Copper amine oxidase N2-terminal" evidence="13">
    <location>
        <begin position="97"/>
        <end position="156"/>
    </location>
</feature>
<dbReference type="Pfam" id="PF09248">
    <property type="entry name" value="DUF1965"/>
    <property type="match status" value="1"/>
</dbReference>
<dbReference type="SUPFAM" id="SSF54416">
    <property type="entry name" value="Amine oxidase N-terminal region"/>
    <property type="match status" value="2"/>
</dbReference>
<evidence type="ECO:0000259" key="12">
    <source>
        <dbReference type="Pfam" id="PF01179"/>
    </source>
</evidence>
<comment type="caution">
    <text evidence="15">The sequence shown here is derived from an EMBL/GenBank/DDBJ whole genome shotgun (WGS) entry which is preliminary data.</text>
</comment>
<keyword evidence="6 9" id="KW-0186">Copper</keyword>
<feature type="domain" description="DUF1965" evidence="14">
    <location>
        <begin position="245"/>
        <end position="311"/>
    </location>
</feature>
<evidence type="ECO:0000256" key="2">
    <source>
        <dbReference type="ARBA" id="ARBA00007983"/>
    </source>
</evidence>
<keyword evidence="16" id="KW-1185">Reference proteome</keyword>
<accession>A0AAW0QKQ9</accession>
<evidence type="ECO:0000259" key="14">
    <source>
        <dbReference type="Pfam" id="PF09248"/>
    </source>
</evidence>
<evidence type="ECO:0000256" key="11">
    <source>
        <dbReference type="SAM" id="SignalP"/>
    </source>
</evidence>
<dbReference type="GO" id="GO:0048038">
    <property type="term" value="F:quinone binding"/>
    <property type="evidence" value="ECO:0007669"/>
    <property type="project" value="InterPro"/>
</dbReference>
<feature type="region of interest" description="Disordered" evidence="10">
    <location>
        <begin position="754"/>
        <end position="787"/>
    </location>
</feature>